<reference evidence="1" key="1">
    <citation type="submission" date="2018-06" db="EMBL/GenBank/DDBJ databases">
        <authorList>
            <person name="Zhirakovskaya E."/>
        </authorList>
    </citation>
    <scope>NUCLEOTIDE SEQUENCE</scope>
</reference>
<proteinExistence type="predicted"/>
<gene>
    <name evidence="1" type="ORF">MNBD_GAMMA12-3924</name>
</gene>
<evidence type="ECO:0000313" key="1">
    <source>
        <dbReference type="EMBL" id="VAW77780.1"/>
    </source>
</evidence>
<feature type="non-terminal residue" evidence="1">
    <location>
        <position position="101"/>
    </location>
</feature>
<dbReference type="AlphaFoldDB" id="A0A3B0YMA1"/>
<sequence>MAANPGRKRTAKEFFSKNGSNYLPGIGCTIEVLYQAFKDRHEDEMEAQIREEIRQSEITTMTFEVVAHAEGDIEMSYWLNDGEGVHTRNFQQADQLDDFLE</sequence>
<organism evidence="1">
    <name type="scientific">hydrothermal vent metagenome</name>
    <dbReference type="NCBI Taxonomy" id="652676"/>
    <lineage>
        <taxon>unclassified sequences</taxon>
        <taxon>metagenomes</taxon>
        <taxon>ecological metagenomes</taxon>
    </lineage>
</organism>
<dbReference type="EMBL" id="UOFL01000137">
    <property type="protein sequence ID" value="VAW77780.1"/>
    <property type="molecule type" value="Genomic_DNA"/>
</dbReference>
<accession>A0A3B0YMA1</accession>
<protein>
    <submittedName>
        <fullName evidence="1">Uncharacterized protein</fullName>
    </submittedName>
</protein>
<name>A0A3B0YMA1_9ZZZZ</name>